<accession>A0ABT9BC52</accession>
<evidence type="ECO:0000256" key="1">
    <source>
        <dbReference type="SAM" id="SignalP"/>
    </source>
</evidence>
<dbReference type="RefSeq" id="WP_305006590.1">
    <property type="nucleotide sequence ID" value="NZ_JAUQSY010000006.1"/>
</dbReference>
<gene>
    <name evidence="2" type="ORF">Q5H93_11065</name>
</gene>
<feature type="signal peptide" evidence="1">
    <location>
        <begin position="1"/>
        <end position="26"/>
    </location>
</feature>
<sequence length="133" mass="14777">MRSAFTRFLLLMALVASSLLAQPAQAQSTGYQFLQMTTIESVVPGGLGRSRVLFTPEWKGTKETTMENLFSLTGINLGNVRSNEEAIVRYLGEMSNDGWELYQTTPLTQVLNGTGGQSSQGIFMTRYLFRKPK</sequence>
<evidence type="ECO:0008006" key="4">
    <source>
        <dbReference type="Google" id="ProtNLM"/>
    </source>
</evidence>
<evidence type="ECO:0000313" key="3">
    <source>
        <dbReference type="Proteomes" id="UP001176429"/>
    </source>
</evidence>
<dbReference type="Proteomes" id="UP001176429">
    <property type="component" value="Unassembled WGS sequence"/>
</dbReference>
<dbReference type="EMBL" id="JAUQSY010000006">
    <property type="protein sequence ID" value="MDO7875274.1"/>
    <property type="molecule type" value="Genomic_DNA"/>
</dbReference>
<reference evidence="2" key="1">
    <citation type="submission" date="2023-07" db="EMBL/GenBank/DDBJ databases">
        <authorList>
            <person name="Kim M.K."/>
        </authorList>
    </citation>
    <scope>NUCLEOTIDE SEQUENCE</scope>
    <source>
        <strain evidence="2">ASUV-10-1</strain>
    </source>
</reference>
<feature type="chain" id="PRO_5047061428" description="DUF4177 domain-containing protein" evidence="1">
    <location>
        <begin position="27"/>
        <end position="133"/>
    </location>
</feature>
<keyword evidence="3" id="KW-1185">Reference proteome</keyword>
<evidence type="ECO:0000313" key="2">
    <source>
        <dbReference type="EMBL" id="MDO7875274.1"/>
    </source>
</evidence>
<protein>
    <recommendedName>
        <fullName evidence="4">DUF4177 domain-containing protein</fullName>
    </recommendedName>
</protein>
<organism evidence="2 3">
    <name type="scientific">Hymenobacter aranciens</name>
    <dbReference type="NCBI Taxonomy" id="3063996"/>
    <lineage>
        <taxon>Bacteria</taxon>
        <taxon>Pseudomonadati</taxon>
        <taxon>Bacteroidota</taxon>
        <taxon>Cytophagia</taxon>
        <taxon>Cytophagales</taxon>
        <taxon>Hymenobacteraceae</taxon>
        <taxon>Hymenobacter</taxon>
    </lineage>
</organism>
<comment type="caution">
    <text evidence="2">The sequence shown here is derived from an EMBL/GenBank/DDBJ whole genome shotgun (WGS) entry which is preliminary data.</text>
</comment>
<keyword evidence="1" id="KW-0732">Signal</keyword>
<proteinExistence type="predicted"/>
<name>A0ABT9BC52_9BACT</name>